<dbReference type="SUPFAM" id="SSF101498">
    <property type="entry name" value="Anti-sigma factor FlgM"/>
    <property type="match status" value="1"/>
</dbReference>
<dbReference type="AlphaFoldDB" id="A0A7T0BZH5"/>
<feature type="domain" description="Anti-sigma-28 factor FlgM C-terminal" evidence="2">
    <location>
        <begin position="39"/>
        <end position="88"/>
    </location>
</feature>
<gene>
    <name evidence="3" type="ORF">G3M70_16460</name>
</gene>
<keyword evidence="3" id="KW-0282">Flagellum</keyword>
<dbReference type="InterPro" id="IPR035890">
    <property type="entry name" value="Anti-sigma-28_factor_FlgM_sf"/>
</dbReference>
<keyword evidence="3" id="KW-0969">Cilium</keyword>
<dbReference type="Proteomes" id="UP000594688">
    <property type="component" value="Chromosome"/>
</dbReference>
<dbReference type="Pfam" id="PF04316">
    <property type="entry name" value="FlgM"/>
    <property type="match status" value="1"/>
</dbReference>
<dbReference type="EMBL" id="CP048685">
    <property type="protein sequence ID" value="QPJ63382.1"/>
    <property type="molecule type" value="Genomic_DNA"/>
</dbReference>
<evidence type="ECO:0000313" key="4">
    <source>
        <dbReference type="Proteomes" id="UP000594688"/>
    </source>
</evidence>
<reference evidence="3 4" key="1">
    <citation type="submission" date="2020-02" db="EMBL/GenBank/DDBJ databases">
        <title>Genomic and physiological characterization of two novel Nitrospinaceae genera.</title>
        <authorList>
            <person name="Mueller A.J."/>
            <person name="Jung M.-Y."/>
            <person name="Strachan C.R."/>
            <person name="Herbold C.W."/>
            <person name="Kirkegaard R.H."/>
            <person name="Daims H."/>
        </authorList>
    </citation>
    <scope>NUCLEOTIDE SEQUENCE [LARGE SCALE GENOMIC DNA]</scope>
    <source>
        <strain evidence="3">EB</strain>
    </source>
</reference>
<sequence length="99" mass="11069">MSEFNPSYKIERKAGITPSSKAEKKQNQGKASSIPQDNDKVSLSPASRIPGQRRTSEVRRDMVEKFKTVLGNGAYQIKADEIADKMVQKIRENKGPSIF</sequence>
<organism evidence="3 4">
    <name type="scientific">Candidatus Nitronauta litoralis</name>
    <dbReference type="NCBI Taxonomy" id="2705533"/>
    <lineage>
        <taxon>Bacteria</taxon>
        <taxon>Pseudomonadati</taxon>
        <taxon>Nitrospinota/Tectimicrobiota group</taxon>
        <taxon>Nitrospinota</taxon>
        <taxon>Nitrospinia</taxon>
        <taxon>Nitrospinales</taxon>
        <taxon>Nitrospinaceae</taxon>
        <taxon>Candidatus Nitronauta</taxon>
    </lineage>
</organism>
<protein>
    <submittedName>
        <fullName evidence="3">Flagellar biosynthesis anti-sigma factor FlgM</fullName>
    </submittedName>
</protein>
<evidence type="ECO:0000256" key="1">
    <source>
        <dbReference type="SAM" id="MobiDB-lite"/>
    </source>
</evidence>
<proteinExistence type="predicted"/>
<name>A0A7T0BZH5_9BACT</name>
<keyword evidence="3" id="KW-0966">Cell projection</keyword>
<dbReference type="InterPro" id="IPR031316">
    <property type="entry name" value="FlgM_C"/>
</dbReference>
<accession>A0A7T0BZH5</accession>
<feature type="region of interest" description="Disordered" evidence="1">
    <location>
        <begin position="1"/>
        <end position="60"/>
    </location>
</feature>
<evidence type="ECO:0000313" key="3">
    <source>
        <dbReference type="EMBL" id="QPJ63382.1"/>
    </source>
</evidence>
<evidence type="ECO:0000259" key="2">
    <source>
        <dbReference type="Pfam" id="PF04316"/>
    </source>
</evidence>
<dbReference type="KEGG" id="nli:G3M70_16460"/>